<comment type="caution">
    <text evidence="7">The sequence shown here is derived from an EMBL/GenBank/DDBJ whole genome shotgun (WGS) entry which is preliminary data.</text>
</comment>
<dbReference type="Gene3D" id="3.40.140.10">
    <property type="entry name" value="Cytidine Deaminase, domain 2"/>
    <property type="match status" value="1"/>
</dbReference>
<keyword evidence="8" id="KW-1185">Reference proteome</keyword>
<organism evidence="7 8">
    <name type="scientific">Flavobacterium rhizophilum</name>
    <dbReference type="NCBI Taxonomy" id="3163296"/>
    <lineage>
        <taxon>Bacteria</taxon>
        <taxon>Pseudomonadati</taxon>
        <taxon>Bacteroidota</taxon>
        <taxon>Flavobacteriia</taxon>
        <taxon>Flavobacteriales</taxon>
        <taxon>Flavobacteriaceae</taxon>
        <taxon>Flavobacterium</taxon>
    </lineage>
</organism>
<evidence type="ECO:0000259" key="6">
    <source>
        <dbReference type="Pfam" id="PF14464"/>
    </source>
</evidence>
<evidence type="ECO:0000256" key="1">
    <source>
        <dbReference type="ARBA" id="ARBA00022670"/>
    </source>
</evidence>
<evidence type="ECO:0000256" key="3">
    <source>
        <dbReference type="ARBA" id="ARBA00022801"/>
    </source>
</evidence>
<evidence type="ECO:0000256" key="2">
    <source>
        <dbReference type="ARBA" id="ARBA00022723"/>
    </source>
</evidence>
<evidence type="ECO:0000256" key="4">
    <source>
        <dbReference type="ARBA" id="ARBA00022833"/>
    </source>
</evidence>
<keyword evidence="2" id="KW-0479">Metal-binding</keyword>
<dbReference type="RefSeq" id="WP_408074129.1">
    <property type="nucleotide sequence ID" value="NZ_JBELQB010000004.1"/>
</dbReference>
<keyword evidence="3" id="KW-0378">Hydrolase</keyword>
<protein>
    <submittedName>
        <fullName evidence="7">Mov34/MPN/PAD-1 family protein</fullName>
    </submittedName>
</protein>
<dbReference type="Proteomes" id="UP001629059">
    <property type="component" value="Unassembled WGS sequence"/>
</dbReference>
<evidence type="ECO:0000256" key="5">
    <source>
        <dbReference type="ARBA" id="ARBA00023049"/>
    </source>
</evidence>
<accession>A0ABW8YA79</accession>
<dbReference type="InterPro" id="IPR028090">
    <property type="entry name" value="JAB_dom_prok"/>
</dbReference>
<dbReference type="EMBL" id="JBELQB010000004">
    <property type="protein sequence ID" value="MFL9837111.1"/>
    <property type="molecule type" value="Genomic_DNA"/>
</dbReference>
<evidence type="ECO:0000313" key="7">
    <source>
        <dbReference type="EMBL" id="MFL9837111.1"/>
    </source>
</evidence>
<sequence>MMEILIGSIKLKIAESVFDNIYPFIQDDNIKPEAGGILLGYYITSEEFCIIEISLPCVEDKATRYSFIRSRKNAQKIIDKNFKRSDGKIIYLGEWHTHPEDYPSPSGVDRNSIKERLKKDKLNSDVIFTLILGRKGLYIAAVNKNGIFGERNINYDKIE</sequence>
<reference evidence="7 8" key="1">
    <citation type="submission" date="2024-06" db="EMBL/GenBank/DDBJ databases">
        <authorList>
            <person name="Kaempfer P."/>
            <person name="Viver T."/>
        </authorList>
    </citation>
    <scope>NUCLEOTIDE SEQUENCE [LARGE SCALE GENOMIC DNA]</scope>
    <source>
        <strain evidence="7 8">ST-75</strain>
    </source>
</reference>
<gene>
    <name evidence="7" type="ORF">ABS768_06340</name>
</gene>
<feature type="domain" description="JAB" evidence="6">
    <location>
        <begin position="19"/>
        <end position="126"/>
    </location>
</feature>
<keyword evidence="1" id="KW-0645">Protease</keyword>
<name>A0ABW8YA79_9FLAO</name>
<proteinExistence type="predicted"/>
<dbReference type="Pfam" id="PF14464">
    <property type="entry name" value="Prok-JAB"/>
    <property type="match status" value="1"/>
</dbReference>
<evidence type="ECO:0000313" key="8">
    <source>
        <dbReference type="Proteomes" id="UP001629059"/>
    </source>
</evidence>
<keyword evidence="4" id="KW-0862">Zinc</keyword>
<keyword evidence="5" id="KW-0482">Metalloprotease</keyword>
<dbReference type="SUPFAM" id="SSF102712">
    <property type="entry name" value="JAB1/MPN domain"/>
    <property type="match status" value="1"/>
</dbReference>